<sequence>MDPIHIEAPPVIRPLSPALENVAIKELNENPARLAEDLLILRRWIWSQPHLKARTNDQFLLAFLRGSKFSLERAKQKIDRYYTLKAAIPEVFNEQRQSDDPLVLEIVRMGVILQIPLPPDESRPCVTIIRSTAYDINKYKFADIIRVGSMFGEIMMIEDDNSTVCGYLEIMDMIGVTGSHLFHLPPDLVRKFSIFADEAMPMRQKGTCFINVPLSFEKGFNTMKAFFPEKMKNRITVSSSIDVIYDFVPAAYLPEEYGGTNGTINDIIKRMETKLLKYRDYFLNERHYGTEEKLRECNVKYDYESHFGIEGSFRKTLDVKRQQMLVFIDIIFIIPHCQIKTNVGNGNILYQKTHKNISQSTLILNARTGELPENCYEDSVS</sequence>
<dbReference type="EnsemblMetazoa" id="GPPI029138-RA">
    <property type="protein sequence ID" value="GPPI029138-PA"/>
    <property type="gene ID" value="GPPI029138"/>
</dbReference>
<dbReference type="GO" id="GO:1902936">
    <property type="term" value="F:phosphatidylinositol bisphosphate binding"/>
    <property type="evidence" value="ECO:0007669"/>
    <property type="project" value="TreeGrafter"/>
</dbReference>
<evidence type="ECO:0000313" key="2">
    <source>
        <dbReference type="EnsemblMetazoa" id="GPPI029138-PA"/>
    </source>
</evidence>
<dbReference type="Gene3D" id="1.20.5.1200">
    <property type="entry name" value="Alpha-tocopherol transfer"/>
    <property type="match status" value="1"/>
</dbReference>
<dbReference type="Proteomes" id="UP000092460">
    <property type="component" value="Unassembled WGS sequence"/>
</dbReference>
<dbReference type="SUPFAM" id="SSF52087">
    <property type="entry name" value="CRAL/TRIO domain"/>
    <property type="match status" value="1"/>
</dbReference>
<dbReference type="InterPro" id="IPR036865">
    <property type="entry name" value="CRAL-TRIO_dom_sf"/>
</dbReference>
<dbReference type="Pfam" id="PF00650">
    <property type="entry name" value="CRAL_TRIO"/>
    <property type="match status" value="1"/>
</dbReference>
<dbReference type="PANTHER" id="PTHR10174">
    <property type="entry name" value="ALPHA-TOCOPHEROL TRANSFER PROTEIN-RELATED"/>
    <property type="match status" value="1"/>
</dbReference>
<evidence type="ECO:0000259" key="1">
    <source>
        <dbReference type="PROSITE" id="PS50191"/>
    </source>
</evidence>
<evidence type="ECO:0000313" key="3">
    <source>
        <dbReference type="Proteomes" id="UP000092460"/>
    </source>
</evidence>
<proteinExistence type="predicted"/>
<dbReference type="Gene3D" id="3.40.525.10">
    <property type="entry name" value="CRAL-TRIO lipid binding domain"/>
    <property type="match status" value="1"/>
</dbReference>
<dbReference type="PANTHER" id="PTHR10174:SF216">
    <property type="entry name" value="CRAL-TRIO DOMAIN-CONTAINING PROTEIN-RELATED"/>
    <property type="match status" value="1"/>
</dbReference>
<feature type="domain" description="CRAL-TRIO" evidence="1">
    <location>
        <begin position="100"/>
        <end position="265"/>
    </location>
</feature>
<dbReference type="SUPFAM" id="SSF46938">
    <property type="entry name" value="CRAL/TRIO N-terminal domain"/>
    <property type="match status" value="1"/>
</dbReference>
<dbReference type="STRING" id="67801.A0A1B0BGD0"/>
<accession>A0A1B0BGD0</accession>
<dbReference type="InterPro" id="IPR011074">
    <property type="entry name" value="CRAL/TRIO_N_dom"/>
</dbReference>
<dbReference type="CDD" id="cd00170">
    <property type="entry name" value="SEC14"/>
    <property type="match status" value="1"/>
</dbReference>
<dbReference type="Gene3D" id="1.10.8.20">
    <property type="entry name" value="N-terminal domain of phosphatidylinositol transfer protein sec14p"/>
    <property type="match status" value="1"/>
</dbReference>
<dbReference type="InterPro" id="IPR036273">
    <property type="entry name" value="CRAL/TRIO_N_dom_sf"/>
</dbReference>
<dbReference type="PROSITE" id="PS50191">
    <property type="entry name" value="CRAL_TRIO"/>
    <property type="match status" value="1"/>
</dbReference>
<dbReference type="AlphaFoldDB" id="A0A1B0BGD0"/>
<reference evidence="3" key="1">
    <citation type="submission" date="2015-01" db="EMBL/GenBank/DDBJ databases">
        <authorList>
            <person name="Aksoy S."/>
            <person name="Warren W."/>
            <person name="Wilson R.K."/>
        </authorList>
    </citation>
    <scope>NUCLEOTIDE SEQUENCE [LARGE SCALE GENOMIC DNA]</scope>
    <source>
        <strain evidence="3">IAEA</strain>
    </source>
</reference>
<dbReference type="SMART" id="SM01100">
    <property type="entry name" value="CRAL_TRIO_N"/>
    <property type="match status" value="1"/>
</dbReference>
<keyword evidence="3" id="KW-1185">Reference proteome</keyword>
<reference evidence="2" key="2">
    <citation type="submission" date="2020-05" db="UniProtKB">
        <authorList>
            <consortium name="EnsemblMetazoa"/>
        </authorList>
    </citation>
    <scope>IDENTIFICATION</scope>
    <source>
        <strain evidence="2">IAEA</strain>
    </source>
</reference>
<organism evidence="2 3">
    <name type="scientific">Glossina palpalis gambiensis</name>
    <dbReference type="NCBI Taxonomy" id="67801"/>
    <lineage>
        <taxon>Eukaryota</taxon>
        <taxon>Metazoa</taxon>
        <taxon>Ecdysozoa</taxon>
        <taxon>Arthropoda</taxon>
        <taxon>Hexapoda</taxon>
        <taxon>Insecta</taxon>
        <taxon>Pterygota</taxon>
        <taxon>Neoptera</taxon>
        <taxon>Endopterygota</taxon>
        <taxon>Diptera</taxon>
        <taxon>Brachycera</taxon>
        <taxon>Muscomorpha</taxon>
        <taxon>Hippoboscoidea</taxon>
        <taxon>Glossinidae</taxon>
        <taxon>Glossina</taxon>
    </lineage>
</organism>
<dbReference type="InterPro" id="IPR001251">
    <property type="entry name" value="CRAL-TRIO_dom"/>
</dbReference>
<name>A0A1B0BGD0_9MUSC</name>
<dbReference type="PRINTS" id="PR00180">
    <property type="entry name" value="CRETINALDHBP"/>
</dbReference>
<dbReference type="GO" id="GO:0016020">
    <property type="term" value="C:membrane"/>
    <property type="evidence" value="ECO:0007669"/>
    <property type="project" value="TreeGrafter"/>
</dbReference>
<dbReference type="VEuPathDB" id="VectorBase:GPPI029138"/>
<dbReference type="EMBL" id="JXJN01013828">
    <property type="status" value="NOT_ANNOTATED_CDS"/>
    <property type="molecule type" value="Genomic_DNA"/>
</dbReference>
<protein>
    <recommendedName>
        <fullName evidence="1">CRAL-TRIO domain-containing protein</fullName>
    </recommendedName>
</protein>